<dbReference type="OrthoDB" id="98874at2"/>
<gene>
    <name evidence="2" type="ORF">COR50_11850</name>
</gene>
<evidence type="ECO:0000256" key="1">
    <source>
        <dbReference type="SAM" id="SignalP"/>
    </source>
</evidence>
<evidence type="ECO:0000313" key="3">
    <source>
        <dbReference type="Proteomes" id="UP000220133"/>
    </source>
</evidence>
<reference evidence="2 3" key="1">
    <citation type="submission" date="2017-10" db="EMBL/GenBank/DDBJ databases">
        <title>Paenichitinophaga pekingensis gen. nov., sp. nov., isolated from activated sludge.</title>
        <authorList>
            <person name="Jin D."/>
            <person name="Kong X."/>
            <person name="Deng Y."/>
            <person name="Bai Z."/>
        </authorList>
    </citation>
    <scope>NUCLEOTIDE SEQUENCE [LARGE SCALE GENOMIC DNA]</scope>
    <source>
        <strain evidence="2 3">13</strain>
    </source>
</reference>
<accession>A0A291QVA7</accession>
<dbReference type="Proteomes" id="UP000220133">
    <property type="component" value="Chromosome"/>
</dbReference>
<keyword evidence="1" id="KW-0732">Signal</keyword>
<evidence type="ECO:0000313" key="2">
    <source>
        <dbReference type="EMBL" id="ATL47803.1"/>
    </source>
</evidence>
<feature type="chain" id="PRO_5012922974" evidence="1">
    <location>
        <begin position="20"/>
        <end position="394"/>
    </location>
</feature>
<dbReference type="AlphaFoldDB" id="A0A291QVA7"/>
<organism evidence="2 3">
    <name type="scientific">Chitinophaga caeni</name>
    <dbReference type="NCBI Taxonomy" id="2029983"/>
    <lineage>
        <taxon>Bacteria</taxon>
        <taxon>Pseudomonadati</taxon>
        <taxon>Bacteroidota</taxon>
        <taxon>Chitinophagia</taxon>
        <taxon>Chitinophagales</taxon>
        <taxon>Chitinophagaceae</taxon>
        <taxon>Chitinophaga</taxon>
    </lineage>
</organism>
<sequence length="394" mass="45034">MKTTITLLLVLFTSIATFGQTTETRYYNGRYDYDNGLSSKEVVLHKINSYINIKNKAGATFLNLEEKPDFLSGTWTIKSSQGDIVIALDYLVGDKSLTVKLKYITVGSNPIIKGKSDNDNKIYNVAIENFILDLFKYLEIKNNTTSKQTTSTTTGSNTSKQTNVQNEIAEKQGASFNSSLPLYVKEVSNGVYYFYQKDKRIQDPKYHQPTSGYANKGIKCYYRTNEDYYFYVHDTEKPNTNGKYPMFRLRGRYIYTTISNDEQKFVFEGKTLKPQEYDLIVSREKNSVLLLKEKGLMFEISSIAFPKQNETATHAFSNSDALGSNSNIFIVFKENGQMVVAEKGKIQPKTNWKITKENDRNFLINNVNGRKYRVGIYNLAKTGIVHPQFINLVQ</sequence>
<dbReference type="KEGG" id="cbae:COR50_11850"/>
<dbReference type="EMBL" id="CP023777">
    <property type="protein sequence ID" value="ATL47803.1"/>
    <property type="molecule type" value="Genomic_DNA"/>
</dbReference>
<name>A0A291QVA7_9BACT</name>
<keyword evidence="3" id="KW-1185">Reference proteome</keyword>
<protein>
    <submittedName>
        <fullName evidence="2">Uncharacterized protein</fullName>
    </submittedName>
</protein>
<proteinExistence type="predicted"/>
<dbReference type="RefSeq" id="WP_098194180.1">
    <property type="nucleotide sequence ID" value="NZ_CP023777.1"/>
</dbReference>
<feature type="signal peptide" evidence="1">
    <location>
        <begin position="1"/>
        <end position="19"/>
    </location>
</feature>